<sequence length="87" mass="10228">MLTGRHAIRKLHMKLDMVRGAKQIVLKFGPLEKCKWLLGCNIWLGEQRRLSMRQKRTIHTRSLLKPGWNNVETFIRKLEMAAPESEC</sequence>
<reference evidence="1 2" key="1">
    <citation type="submission" date="2019-04" db="EMBL/GenBank/DDBJ databases">
        <title>High contiguity whole genome sequence and gene annotation resource for two Venturia nashicola isolates.</title>
        <authorList>
            <person name="Prokchorchik M."/>
            <person name="Won K."/>
            <person name="Lee Y."/>
            <person name="Choi E.D."/>
            <person name="Segonzac C."/>
            <person name="Sohn K.H."/>
        </authorList>
    </citation>
    <scope>NUCLEOTIDE SEQUENCE [LARGE SCALE GENOMIC DNA]</scope>
    <source>
        <strain evidence="1 2">PRI2</strain>
    </source>
</reference>
<comment type="caution">
    <text evidence="1">The sequence shown here is derived from an EMBL/GenBank/DDBJ whole genome shotgun (WGS) entry which is preliminary data.</text>
</comment>
<keyword evidence="2" id="KW-1185">Reference proteome</keyword>
<name>A0A4Z1P9B3_9PEZI</name>
<organism evidence="1 2">
    <name type="scientific">Venturia nashicola</name>
    <dbReference type="NCBI Taxonomy" id="86259"/>
    <lineage>
        <taxon>Eukaryota</taxon>
        <taxon>Fungi</taxon>
        <taxon>Dikarya</taxon>
        <taxon>Ascomycota</taxon>
        <taxon>Pezizomycotina</taxon>
        <taxon>Dothideomycetes</taxon>
        <taxon>Pleosporomycetidae</taxon>
        <taxon>Venturiales</taxon>
        <taxon>Venturiaceae</taxon>
        <taxon>Venturia</taxon>
    </lineage>
</organism>
<evidence type="ECO:0000313" key="2">
    <source>
        <dbReference type="Proteomes" id="UP000298493"/>
    </source>
</evidence>
<protein>
    <submittedName>
        <fullName evidence="1">Uncharacterized protein</fullName>
    </submittedName>
</protein>
<dbReference type="AlphaFoldDB" id="A0A4Z1P9B3"/>
<evidence type="ECO:0000313" key="1">
    <source>
        <dbReference type="EMBL" id="TID17935.1"/>
    </source>
</evidence>
<proteinExistence type="predicted"/>
<gene>
    <name evidence="1" type="ORF">E6O75_ATG10580</name>
</gene>
<dbReference type="EMBL" id="SNSC02000015">
    <property type="protein sequence ID" value="TID17935.1"/>
    <property type="molecule type" value="Genomic_DNA"/>
</dbReference>
<dbReference type="Proteomes" id="UP000298493">
    <property type="component" value="Unassembled WGS sequence"/>
</dbReference>
<accession>A0A4Z1P9B3</accession>